<feature type="domain" description="NodB homology" evidence="3">
    <location>
        <begin position="62"/>
        <end position="273"/>
    </location>
</feature>
<protein>
    <submittedName>
        <fullName evidence="4">Polysaccharide deacetylase family protein</fullName>
    </submittedName>
</protein>
<dbReference type="RefSeq" id="WP_290284821.1">
    <property type="nucleotide sequence ID" value="NZ_JAUFQN010000019.1"/>
</dbReference>
<evidence type="ECO:0000256" key="1">
    <source>
        <dbReference type="ARBA" id="ARBA00004613"/>
    </source>
</evidence>
<keyword evidence="5" id="KW-1185">Reference proteome</keyword>
<evidence type="ECO:0000313" key="5">
    <source>
        <dbReference type="Proteomes" id="UP001589576"/>
    </source>
</evidence>
<evidence type="ECO:0000313" key="4">
    <source>
        <dbReference type="EMBL" id="MFB9088213.1"/>
    </source>
</evidence>
<name>A0ABV5GAU7_9FLAO</name>
<dbReference type="InterPro" id="IPR051398">
    <property type="entry name" value="Polysacch_Deacetylase"/>
</dbReference>
<dbReference type="InterPro" id="IPR002509">
    <property type="entry name" value="NODB_dom"/>
</dbReference>
<comment type="caution">
    <text evidence="4">The sequence shown here is derived from an EMBL/GenBank/DDBJ whole genome shotgun (WGS) entry which is preliminary data.</text>
</comment>
<dbReference type="Gene3D" id="3.20.20.370">
    <property type="entry name" value="Glycoside hydrolase/deacetylase"/>
    <property type="match status" value="1"/>
</dbReference>
<dbReference type="SUPFAM" id="SSF88713">
    <property type="entry name" value="Glycoside hydrolase/deacetylase"/>
    <property type="match status" value="1"/>
</dbReference>
<reference evidence="4 5" key="1">
    <citation type="submission" date="2024-09" db="EMBL/GenBank/DDBJ databases">
        <authorList>
            <person name="Sun Q."/>
            <person name="Mori K."/>
        </authorList>
    </citation>
    <scope>NUCLEOTIDE SEQUENCE [LARGE SCALE GENOMIC DNA]</scope>
    <source>
        <strain evidence="4 5">CECT 8460</strain>
    </source>
</reference>
<proteinExistence type="predicted"/>
<evidence type="ECO:0000259" key="3">
    <source>
        <dbReference type="Pfam" id="PF01522"/>
    </source>
</evidence>
<dbReference type="PANTHER" id="PTHR34216">
    <property type="match status" value="1"/>
</dbReference>
<dbReference type="Proteomes" id="UP001589576">
    <property type="component" value="Unassembled WGS sequence"/>
</dbReference>
<accession>A0ABV5GAU7</accession>
<comment type="subcellular location">
    <subcellularLocation>
        <location evidence="1">Secreted</location>
    </subcellularLocation>
</comment>
<dbReference type="EMBL" id="JBHMFB010000003">
    <property type="protein sequence ID" value="MFB9088213.1"/>
    <property type="molecule type" value="Genomic_DNA"/>
</dbReference>
<keyword evidence="2" id="KW-0732">Signal</keyword>
<dbReference type="InterPro" id="IPR011330">
    <property type="entry name" value="Glyco_hydro/deAcase_b/a-brl"/>
</dbReference>
<dbReference type="Pfam" id="PF01522">
    <property type="entry name" value="Polysacc_deac_1"/>
    <property type="match status" value="1"/>
</dbReference>
<sequence>MLTVSNYHYIREDFSAPFPSIFGITPNQFENQLVELSKLGEFISQQKLIQEIDAILSSDLNYILITFDDGLKEQFEIAKPILDKLNIPAIYFVNSLNYIEKKVSLVHKIHLLRSRISSKAILNCIQNEFSSEVIHLTTTEKNKAELHYNYDDKESAHLKYLLNFKLSSDQTTKVIDTLFFLNFDTNEVVSNLYMSADQLQELSRMNMLGSHTHSHFALGLLASDEIATEIATTKEFIDNFEHDNQHAISYAYGSAEACQNPVQTIAKQHGYTIGFTMERGINDFTANKLLLKRFDCNDLPGGKNYTK</sequence>
<gene>
    <name evidence="4" type="ORF">ACFFUU_01205</name>
</gene>
<evidence type="ECO:0000256" key="2">
    <source>
        <dbReference type="ARBA" id="ARBA00022729"/>
    </source>
</evidence>
<organism evidence="4 5">
    <name type="scientific">Flavobacterium paronense</name>
    <dbReference type="NCBI Taxonomy" id="1392775"/>
    <lineage>
        <taxon>Bacteria</taxon>
        <taxon>Pseudomonadati</taxon>
        <taxon>Bacteroidota</taxon>
        <taxon>Flavobacteriia</taxon>
        <taxon>Flavobacteriales</taxon>
        <taxon>Flavobacteriaceae</taxon>
        <taxon>Flavobacterium</taxon>
    </lineage>
</organism>
<dbReference type="PANTHER" id="PTHR34216:SF3">
    <property type="entry name" value="POLY-BETA-1,6-N-ACETYL-D-GLUCOSAMINE N-DEACETYLASE"/>
    <property type="match status" value="1"/>
</dbReference>